<evidence type="ECO:0000256" key="1">
    <source>
        <dbReference type="SAM" id="Phobius"/>
    </source>
</evidence>
<feature type="transmembrane region" description="Helical" evidence="1">
    <location>
        <begin position="292"/>
        <end position="312"/>
    </location>
</feature>
<name>A0A6N6JF06_9RHOB</name>
<keyword evidence="1" id="KW-0812">Transmembrane</keyword>
<dbReference type="InterPro" id="IPR032809">
    <property type="entry name" value="Put_HupE_UreJ"/>
</dbReference>
<keyword evidence="1" id="KW-0472">Membrane</keyword>
<keyword evidence="3" id="KW-1185">Reference proteome</keyword>
<evidence type="ECO:0000313" key="3">
    <source>
        <dbReference type="Proteomes" id="UP000436822"/>
    </source>
</evidence>
<evidence type="ECO:0008006" key="4">
    <source>
        <dbReference type="Google" id="ProtNLM"/>
    </source>
</evidence>
<dbReference type="Pfam" id="PF13795">
    <property type="entry name" value="HupE_UreJ_2"/>
    <property type="match status" value="1"/>
</dbReference>
<dbReference type="RefSeq" id="WP_243144874.1">
    <property type="nucleotide sequence ID" value="NZ_BLJE01000002.1"/>
</dbReference>
<evidence type="ECO:0000313" key="2">
    <source>
        <dbReference type="EMBL" id="GFE64714.1"/>
    </source>
</evidence>
<feature type="transmembrane region" description="Helical" evidence="1">
    <location>
        <begin position="324"/>
        <end position="351"/>
    </location>
</feature>
<dbReference type="AlphaFoldDB" id="A0A6N6JF06"/>
<protein>
    <recommendedName>
        <fullName evidence="4">HupE / UreJ protein</fullName>
    </recommendedName>
</protein>
<dbReference type="Proteomes" id="UP000436822">
    <property type="component" value="Unassembled WGS sequence"/>
</dbReference>
<comment type="caution">
    <text evidence="2">The sequence shown here is derived from an EMBL/GenBank/DDBJ whole genome shotgun (WGS) entry which is preliminary data.</text>
</comment>
<organism evidence="2 3">
    <name type="scientific">Litoreibacter roseus</name>
    <dbReference type="NCBI Taxonomy" id="2601869"/>
    <lineage>
        <taxon>Bacteria</taxon>
        <taxon>Pseudomonadati</taxon>
        <taxon>Pseudomonadota</taxon>
        <taxon>Alphaproteobacteria</taxon>
        <taxon>Rhodobacterales</taxon>
        <taxon>Roseobacteraceae</taxon>
        <taxon>Litoreibacter</taxon>
    </lineage>
</organism>
<feature type="transmembrane region" description="Helical" evidence="1">
    <location>
        <begin position="251"/>
        <end position="280"/>
    </location>
</feature>
<accession>A0A6N6JF06</accession>
<feature type="transmembrane region" description="Helical" evidence="1">
    <location>
        <begin position="221"/>
        <end position="239"/>
    </location>
</feature>
<dbReference type="EMBL" id="BLJE01000002">
    <property type="protein sequence ID" value="GFE64714.1"/>
    <property type="molecule type" value="Genomic_DNA"/>
</dbReference>
<feature type="transmembrane region" description="Helical" evidence="1">
    <location>
        <begin position="357"/>
        <end position="379"/>
    </location>
</feature>
<keyword evidence="1" id="KW-1133">Transmembrane helix</keyword>
<gene>
    <name evidence="2" type="ORF">KIN_17880</name>
</gene>
<sequence length="384" mass="41312">MMIKPFQAFTYMLACWVILSTISLLTFLSVASAHEVRPAIADVTLDDSALQIEMRLTAEPLLAGIDLQGLEDTNEAPEADLNDQLRALPPSELEARFQAAWQDLQSGFFVRAGDADVSLALTGVSVVPLENLELPRDTMVTLEGALPNDDSEVRVGWAAANGPLIVRQAGAGDDAYAGFLENGDLSEPLPRAGSATESGWSVFVRYIGVGFDHIIPKGLDHILFVLGLFFLSLKVRPLVMQITVFTVAHTITLALASLGVVAISPAIVEPLIAASIVYVAVENIFVSRVTPWRPFVIFAFGLLHGLGFASVLGEFGLAPGRFVAGLIGFNIGVEIGQLTVVALAFLAVGYWFGQKPWYRRAISIPASVVIALIGAYWAVERVFF</sequence>
<proteinExistence type="predicted"/>
<reference evidence="2 3" key="1">
    <citation type="submission" date="2019-12" db="EMBL/GenBank/DDBJ databases">
        <title>Litoreibacter badius sp. nov., a novel bacteriochlorophyll a-containing bacterium in the genus Litoreibacter.</title>
        <authorList>
            <person name="Kanamuro M."/>
            <person name="Takabe Y."/>
            <person name="Mori K."/>
            <person name="Takaichi S."/>
            <person name="Hanada S."/>
        </authorList>
    </citation>
    <scope>NUCLEOTIDE SEQUENCE [LARGE SCALE GENOMIC DNA]</scope>
    <source>
        <strain evidence="2 3">K6</strain>
    </source>
</reference>